<dbReference type="Proteomes" id="UP001596512">
    <property type="component" value="Unassembled WGS sequence"/>
</dbReference>
<accession>A0ABW2TJ46</accession>
<name>A0ABW2TJ46_9PSEU</name>
<sequence length="62" mass="6581">MCRAGWSAAPLNAAVWSRYPTALTSTVSLPAGMGPQVVCANRYRPRSSVCVSPTCPSHSLCR</sequence>
<reference evidence="2" key="1">
    <citation type="journal article" date="2019" name="Int. J. Syst. Evol. Microbiol.">
        <title>The Global Catalogue of Microorganisms (GCM) 10K type strain sequencing project: providing services to taxonomists for standard genome sequencing and annotation.</title>
        <authorList>
            <consortium name="The Broad Institute Genomics Platform"/>
            <consortium name="The Broad Institute Genome Sequencing Center for Infectious Disease"/>
            <person name="Wu L."/>
            <person name="Ma J."/>
        </authorList>
    </citation>
    <scope>NUCLEOTIDE SEQUENCE [LARGE SCALE GENOMIC DNA]</scope>
    <source>
        <strain evidence="2">JCM 17695</strain>
    </source>
</reference>
<dbReference type="EMBL" id="JBHTEY010000004">
    <property type="protein sequence ID" value="MFC7613075.1"/>
    <property type="molecule type" value="Genomic_DNA"/>
</dbReference>
<comment type="caution">
    <text evidence="1">The sequence shown here is derived from an EMBL/GenBank/DDBJ whole genome shotgun (WGS) entry which is preliminary data.</text>
</comment>
<proteinExistence type="predicted"/>
<evidence type="ECO:0000313" key="2">
    <source>
        <dbReference type="Proteomes" id="UP001596512"/>
    </source>
</evidence>
<protein>
    <submittedName>
        <fullName evidence="1">Uncharacterized protein</fullName>
    </submittedName>
</protein>
<organism evidence="1 2">
    <name type="scientific">Actinokineospora soli</name>
    <dbReference type="NCBI Taxonomy" id="1048753"/>
    <lineage>
        <taxon>Bacteria</taxon>
        <taxon>Bacillati</taxon>
        <taxon>Actinomycetota</taxon>
        <taxon>Actinomycetes</taxon>
        <taxon>Pseudonocardiales</taxon>
        <taxon>Pseudonocardiaceae</taxon>
        <taxon>Actinokineospora</taxon>
    </lineage>
</organism>
<evidence type="ECO:0000313" key="1">
    <source>
        <dbReference type="EMBL" id="MFC7613075.1"/>
    </source>
</evidence>
<gene>
    <name evidence="1" type="ORF">ACFQV2_05000</name>
</gene>
<keyword evidence="2" id="KW-1185">Reference proteome</keyword>